<evidence type="ECO:0000259" key="3">
    <source>
        <dbReference type="Pfam" id="PF01478"/>
    </source>
</evidence>
<comment type="caution">
    <text evidence="4">The sequence shown here is derived from an EMBL/GenBank/DDBJ whole genome shotgun (WGS) entry which is preliminary data.</text>
</comment>
<name>A0A3S3MGY7_9MICO</name>
<protein>
    <submittedName>
        <fullName evidence="4">Prepilin peptidase</fullName>
    </submittedName>
</protein>
<evidence type="ECO:0000256" key="2">
    <source>
        <dbReference type="SAM" id="Phobius"/>
    </source>
</evidence>
<dbReference type="InterPro" id="IPR050882">
    <property type="entry name" value="Prepilin_peptidase/N-MTase"/>
</dbReference>
<feature type="transmembrane region" description="Helical" evidence="2">
    <location>
        <begin position="56"/>
        <end position="75"/>
    </location>
</feature>
<evidence type="ECO:0000313" key="4">
    <source>
        <dbReference type="EMBL" id="RWR23174.1"/>
    </source>
</evidence>
<evidence type="ECO:0000256" key="1">
    <source>
        <dbReference type="ARBA" id="ARBA00005801"/>
    </source>
</evidence>
<organism evidence="4 5">
    <name type="scientific">Microbacterium enclense</name>
    <dbReference type="NCBI Taxonomy" id="993073"/>
    <lineage>
        <taxon>Bacteria</taxon>
        <taxon>Bacillati</taxon>
        <taxon>Actinomycetota</taxon>
        <taxon>Actinomycetes</taxon>
        <taxon>Micrococcales</taxon>
        <taxon>Microbacteriaceae</taxon>
        <taxon>Microbacterium</taxon>
    </lineage>
</organism>
<proteinExistence type="inferred from homology"/>
<feature type="transmembrane region" description="Helical" evidence="2">
    <location>
        <begin position="95"/>
        <end position="122"/>
    </location>
</feature>
<dbReference type="AlphaFoldDB" id="A0A3S3MGY7"/>
<dbReference type="RefSeq" id="WP_128216233.1">
    <property type="nucleotide sequence ID" value="NZ_RBZY01000002.1"/>
</dbReference>
<dbReference type="GO" id="GO:0006465">
    <property type="term" value="P:signal peptide processing"/>
    <property type="evidence" value="ECO:0007669"/>
    <property type="project" value="TreeGrafter"/>
</dbReference>
<reference evidence="4 5" key="1">
    <citation type="journal article" date="2018" name="Front. Microbiol.">
        <title>Novel Insights Into Bacterial Dimethylsulfoniopropionate Catabolism in the East China Sea.</title>
        <authorList>
            <person name="Liu J."/>
            <person name="Liu J."/>
            <person name="Zhang S.H."/>
            <person name="Liang J."/>
            <person name="Lin H."/>
            <person name="Song D."/>
            <person name="Yang G.P."/>
            <person name="Todd J.D."/>
            <person name="Zhang X.H."/>
        </authorList>
    </citation>
    <scope>NUCLEOTIDE SEQUENCE [LARGE SCALE GENOMIC DNA]</scope>
    <source>
        <strain evidence="4 5">ZYFD042</strain>
    </source>
</reference>
<dbReference type="Proteomes" id="UP000285970">
    <property type="component" value="Unassembled WGS sequence"/>
</dbReference>
<feature type="transmembrane region" description="Helical" evidence="2">
    <location>
        <begin position="31"/>
        <end position="49"/>
    </location>
</feature>
<dbReference type="PANTHER" id="PTHR30487:SF0">
    <property type="entry name" value="PREPILIN LEADER PEPTIDASE_N-METHYLTRANSFERASE-RELATED"/>
    <property type="match status" value="1"/>
</dbReference>
<feature type="domain" description="Prepilin type IV endopeptidase peptidase" evidence="3">
    <location>
        <begin position="8"/>
        <end position="116"/>
    </location>
</feature>
<gene>
    <name evidence="4" type="ORF">D8Y23_00555</name>
</gene>
<dbReference type="OrthoDB" id="2087435at2"/>
<dbReference type="GO" id="GO:0005886">
    <property type="term" value="C:plasma membrane"/>
    <property type="evidence" value="ECO:0007669"/>
    <property type="project" value="TreeGrafter"/>
</dbReference>
<dbReference type="GO" id="GO:0004190">
    <property type="term" value="F:aspartic-type endopeptidase activity"/>
    <property type="evidence" value="ECO:0007669"/>
    <property type="project" value="InterPro"/>
</dbReference>
<comment type="similarity">
    <text evidence="1">Belongs to the peptidase A24 family.</text>
</comment>
<dbReference type="InterPro" id="IPR000045">
    <property type="entry name" value="Prepilin_IV_endopep_pep"/>
</dbReference>
<evidence type="ECO:0000313" key="5">
    <source>
        <dbReference type="Proteomes" id="UP000285970"/>
    </source>
</evidence>
<dbReference type="Gene3D" id="1.20.120.1220">
    <property type="match status" value="1"/>
</dbReference>
<keyword evidence="2" id="KW-0812">Transmembrane</keyword>
<accession>A0A3S3MGY7</accession>
<dbReference type="EMBL" id="RBZY01000002">
    <property type="protein sequence ID" value="RWR23174.1"/>
    <property type="molecule type" value="Genomic_DNA"/>
</dbReference>
<keyword evidence="2" id="KW-1133">Transmembrane helix</keyword>
<feature type="transmembrane region" description="Helical" evidence="2">
    <location>
        <begin position="129"/>
        <end position="146"/>
    </location>
</feature>
<sequence>MLGVALVLFAALSVLLAVVDARRHRLPHALVLPGLGCALALLTSAALAAGTPGRLAGIWGGAASAFLFCLVLHLVRPTGFGGGDVTLAALIGAHLGWFGLDAVIAGLLAGFVCGGVAAAGVLLAGARRVEFAFGPPLLLGAWWVLLGEVG</sequence>
<keyword evidence="2" id="KW-0472">Membrane</keyword>
<dbReference type="PANTHER" id="PTHR30487">
    <property type="entry name" value="TYPE 4 PREPILIN-LIKE PROTEINS LEADER PEPTIDE-PROCESSING ENZYME"/>
    <property type="match status" value="1"/>
</dbReference>
<dbReference type="Pfam" id="PF01478">
    <property type="entry name" value="Peptidase_A24"/>
    <property type="match status" value="1"/>
</dbReference>